<proteinExistence type="predicted"/>
<dbReference type="InterPro" id="IPR057000">
    <property type="entry name" value="Smaco_capsid"/>
</dbReference>
<evidence type="ECO:0000313" key="1">
    <source>
        <dbReference type="EMBL" id="QJI53631.1"/>
    </source>
</evidence>
<sequence length="442" mass="48377">MISARIPSLRPSSGFILRGLPIPTSTCLVSSGSTRSIVTRDTVLATSTALVMRTSTMRMRQHRSALSFIPVRTRYTGENMATNFVSASYSEIYDLRTDTQSATILGIHTPRSTNPYQYLSGFFRQYKKYRYKGCKVTFIPVSTLPADPLQVSYKAGEPTIDPRDMVNPVLVKGCHGESLGQIIDQAMNFSDYRGPSIDVDKFEAQSDYEMLYYQLLSDPSWGKAHVQEGFKKSFYPLTYRVASLRQMMPTVPIADLDAFNKGGFPTMGTVTTINQTGTVLNSISGQVNPVPVGATGNTNADLQPMGQEFFSNGLARLGWMDTLQNLQSAGVVSAEGDFANIAARATGQKVAVLPKIFMGIVILPPAYKTEFYFRVVLKHFFEFKDFHCAPVLVENGIAYAQGLAQTNPYVDPTDIQPTTAAASEASIEAFGADVKLTTDGVA</sequence>
<organism evidence="1">
    <name type="scientific">Smacoviridae sp</name>
    <dbReference type="NCBI Taxonomy" id="2715094"/>
    <lineage>
        <taxon>Viruses</taxon>
        <taxon>Monodnaviria</taxon>
        <taxon>Shotokuvirae</taxon>
        <taxon>Cressdnaviricota</taxon>
        <taxon>Arfiviricetes</taxon>
        <taxon>Cremevirales</taxon>
        <taxon>Smacoviridae</taxon>
    </lineage>
</organism>
<accession>A0A6M3YPF2</accession>
<dbReference type="Pfam" id="PF23784">
    <property type="entry name" value="Smaco_capsid"/>
    <property type="match status" value="1"/>
</dbReference>
<dbReference type="EMBL" id="MT138085">
    <property type="protein sequence ID" value="QJI53631.1"/>
    <property type="molecule type" value="Genomic_DNA"/>
</dbReference>
<name>A0A6M3YPF2_9VIRU</name>
<protein>
    <submittedName>
        <fullName evidence="1">Capsid protein</fullName>
    </submittedName>
</protein>
<reference evidence="1" key="1">
    <citation type="submission" date="2020-01" db="EMBL/GenBank/DDBJ databases">
        <title>Viral genomes from wild and zoo birds in China.</title>
        <authorList>
            <person name="Yao Y."/>
            <person name="Shan T."/>
            <person name="Yang S."/>
            <person name="Zhang W."/>
        </authorList>
    </citation>
    <scope>NUCLEOTIDE SEQUENCE</scope>
    <source>
        <strain evidence="1">Wbp226sma2</strain>
    </source>
</reference>